<dbReference type="AlphaFoldDB" id="A0A7J6X1T6"/>
<feature type="region of interest" description="Disordered" evidence="1">
    <location>
        <begin position="237"/>
        <end position="275"/>
    </location>
</feature>
<feature type="compositionally biased region" description="Acidic residues" evidence="1">
    <location>
        <begin position="264"/>
        <end position="275"/>
    </location>
</feature>
<evidence type="ECO:0000256" key="1">
    <source>
        <dbReference type="SAM" id="MobiDB-lite"/>
    </source>
</evidence>
<keyword evidence="3" id="KW-1185">Reference proteome</keyword>
<comment type="caution">
    <text evidence="2">The sequence shown here is derived from an EMBL/GenBank/DDBJ whole genome shotgun (WGS) entry which is preliminary data.</text>
</comment>
<gene>
    <name evidence="2" type="ORF">FRX31_008061</name>
</gene>
<protein>
    <submittedName>
        <fullName evidence="2">Uncharacterized protein</fullName>
    </submittedName>
</protein>
<dbReference type="Proteomes" id="UP000554482">
    <property type="component" value="Unassembled WGS sequence"/>
</dbReference>
<sequence>MPKLPLEFFYPSLLKSIGNGLGTFVSIDRDTASLARPDVARICVEMDVQEVMQDKIWLESPIYGGFWQPLFYPNFLYCSHCSTIGHSNEHCRKKNQPLNENKINKGKNIATNPAPGNKGKDISTDPAPGNKENAQEQALLQVEPWKIKKVYKPTGKLFTTYPSSFTFESGEPSTLNASYNKATANENQHTSMPTNIPINLKVLKQEPCQNTNSLHTSPVKAYTPIQLTNSFALLNDPDKELESDKDLDDNDPIIGSPSVKVPDTDLEDGENCNIS</sequence>
<evidence type="ECO:0000313" key="3">
    <source>
        <dbReference type="Proteomes" id="UP000554482"/>
    </source>
</evidence>
<feature type="region of interest" description="Disordered" evidence="1">
    <location>
        <begin position="97"/>
        <end position="131"/>
    </location>
</feature>
<dbReference type="InterPro" id="IPR040256">
    <property type="entry name" value="At4g02000-like"/>
</dbReference>
<evidence type="ECO:0000313" key="2">
    <source>
        <dbReference type="EMBL" id="KAF5202352.1"/>
    </source>
</evidence>
<accession>A0A7J6X1T6</accession>
<proteinExistence type="predicted"/>
<dbReference type="PANTHER" id="PTHR31286:SF99">
    <property type="entry name" value="DUF4283 DOMAIN-CONTAINING PROTEIN"/>
    <property type="match status" value="1"/>
</dbReference>
<reference evidence="2 3" key="1">
    <citation type="submission" date="2020-06" db="EMBL/GenBank/DDBJ databases">
        <title>Transcriptomic and genomic resources for Thalictrum thalictroides and T. hernandezii: Facilitating candidate gene discovery in an emerging model plant lineage.</title>
        <authorList>
            <person name="Arias T."/>
            <person name="Riano-Pachon D.M."/>
            <person name="Di Stilio V.S."/>
        </authorList>
    </citation>
    <scope>NUCLEOTIDE SEQUENCE [LARGE SCALE GENOMIC DNA]</scope>
    <source>
        <strain evidence="3">cv. WT478/WT964</strain>
        <tissue evidence="2">Leaves</tissue>
    </source>
</reference>
<organism evidence="2 3">
    <name type="scientific">Thalictrum thalictroides</name>
    <name type="common">Rue-anemone</name>
    <name type="synonym">Anemone thalictroides</name>
    <dbReference type="NCBI Taxonomy" id="46969"/>
    <lineage>
        <taxon>Eukaryota</taxon>
        <taxon>Viridiplantae</taxon>
        <taxon>Streptophyta</taxon>
        <taxon>Embryophyta</taxon>
        <taxon>Tracheophyta</taxon>
        <taxon>Spermatophyta</taxon>
        <taxon>Magnoliopsida</taxon>
        <taxon>Ranunculales</taxon>
        <taxon>Ranunculaceae</taxon>
        <taxon>Thalictroideae</taxon>
        <taxon>Thalictrum</taxon>
    </lineage>
</organism>
<dbReference type="EMBL" id="JABWDY010008220">
    <property type="protein sequence ID" value="KAF5202352.1"/>
    <property type="molecule type" value="Genomic_DNA"/>
</dbReference>
<dbReference type="OrthoDB" id="1939300at2759"/>
<dbReference type="PANTHER" id="PTHR31286">
    <property type="entry name" value="GLYCINE-RICH CELL WALL STRUCTURAL PROTEIN 1.8-LIKE"/>
    <property type="match status" value="1"/>
</dbReference>
<name>A0A7J6X1T6_THATH</name>